<feature type="domain" description="Thioredoxin" evidence="5">
    <location>
        <begin position="277"/>
        <end position="418"/>
    </location>
</feature>
<dbReference type="PANTHER" id="PTHR42852">
    <property type="entry name" value="THIOL:DISULFIDE INTERCHANGE PROTEIN DSBE"/>
    <property type="match status" value="1"/>
</dbReference>
<evidence type="ECO:0000313" key="6">
    <source>
        <dbReference type="EMBL" id="MCA5004441.1"/>
    </source>
</evidence>
<keyword evidence="7" id="KW-1185">Reference proteome</keyword>
<sequence>MTPDRNGNIKLEIYCSKATRAYLYIGEQRINVYLLPNTDISFIADFNNLYKSIKFTGKNAADNNYLAAEFLEGFYEKSNAYSQFEDELEFKLFVDSLELANKEFLQNYGIQKLSNGFKSYITNSINYQYIYPRWMDRIGYDRTTRQLDFNKPVSEDFFDFLKTLNLGDQEAHDNSSYILALNRYLYEFQDKKIEVPKEVNDGDRLLYKARAKFDSRKKLFKNKVLDMQLTLLMRDYLEGMAKDSNFADSLLSDYRNSCKNLDYVSIIEKIYNQNLNFSPGKQAPDFELQDVNGKLVSLSSLKGKVVFMDFWATWCVPCLASMPKTLKLIDKFKDNAEVVFLLINVSDNMENWKNYLKENSLPGINLYANKEQSKIIRDSFNIPGIPRYILIDKDGKFIDAKAGNGDNTVRQIANALKL</sequence>
<comment type="caution">
    <text evidence="6">The sequence shown here is derived from an EMBL/GenBank/DDBJ whole genome shotgun (WGS) entry which is preliminary data.</text>
</comment>
<dbReference type="Gene3D" id="3.40.30.10">
    <property type="entry name" value="Glutaredoxin"/>
    <property type="match status" value="1"/>
</dbReference>
<evidence type="ECO:0000259" key="5">
    <source>
        <dbReference type="PROSITE" id="PS51352"/>
    </source>
</evidence>
<dbReference type="Pfam" id="PF08534">
    <property type="entry name" value="Redoxin"/>
    <property type="match status" value="1"/>
</dbReference>
<dbReference type="RefSeq" id="WP_225551781.1">
    <property type="nucleotide sequence ID" value="NZ_JADEYP010000005.1"/>
</dbReference>
<reference evidence="6" key="1">
    <citation type="submission" date="2020-10" db="EMBL/GenBank/DDBJ databases">
        <authorList>
            <person name="Lu T."/>
            <person name="Wang Q."/>
            <person name="Han X."/>
        </authorList>
    </citation>
    <scope>NUCLEOTIDE SEQUENCE</scope>
    <source>
        <strain evidence="6">WQ 366</strain>
    </source>
</reference>
<dbReference type="InterPro" id="IPR036249">
    <property type="entry name" value="Thioredoxin-like_sf"/>
</dbReference>
<evidence type="ECO:0000256" key="3">
    <source>
        <dbReference type="ARBA" id="ARBA00023157"/>
    </source>
</evidence>
<proteinExistence type="predicted"/>
<evidence type="ECO:0000256" key="2">
    <source>
        <dbReference type="ARBA" id="ARBA00022748"/>
    </source>
</evidence>
<accession>A0ABS7Z2T6</accession>
<evidence type="ECO:0000256" key="4">
    <source>
        <dbReference type="ARBA" id="ARBA00023284"/>
    </source>
</evidence>
<dbReference type="InterPro" id="IPR017937">
    <property type="entry name" value="Thioredoxin_CS"/>
</dbReference>
<dbReference type="InterPro" id="IPR013766">
    <property type="entry name" value="Thioredoxin_domain"/>
</dbReference>
<organism evidence="6 7">
    <name type="scientific">Sphingobacterium bovistauri</name>
    <dbReference type="NCBI Taxonomy" id="2781959"/>
    <lineage>
        <taxon>Bacteria</taxon>
        <taxon>Pseudomonadati</taxon>
        <taxon>Bacteroidota</taxon>
        <taxon>Sphingobacteriia</taxon>
        <taxon>Sphingobacteriales</taxon>
        <taxon>Sphingobacteriaceae</taxon>
        <taxon>Sphingobacterium</taxon>
    </lineage>
</organism>
<evidence type="ECO:0000313" key="7">
    <source>
        <dbReference type="Proteomes" id="UP001165302"/>
    </source>
</evidence>
<dbReference type="Proteomes" id="UP001165302">
    <property type="component" value="Unassembled WGS sequence"/>
</dbReference>
<dbReference type="CDD" id="cd02966">
    <property type="entry name" value="TlpA_like_family"/>
    <property type="match status" value="1"/>
</dbReference>
<dbReference type="PROSITE" id="PS00194">
    <property type="entry name" value="THIOREDOXIN_1"/>
    <property type="match status" value="1"/>
</dbReference>
<evidence type="ECO:0000256" key="1">
    <source>
        <dbReference type="ARBA" id="ARBA00004196"/>
    </source>
</evidence>
<dbReference type="InterPro" id="IPR013740">
    <property type="entry name" value="Redoxin"/>
</dbReference>
<dbReference type="EMBL" id="JADEYP010000005">
    <property type="protein sequence ID" value="MCA5004441.1"/>
    <property type="molecule type" value="Genomic_DNA"/>
</dbReference>
<keyword evidence="4" id="KW-0676">Redox-active center</keyword>
<keyword evidence="2" id="KW-0201">Cytochrome c-type biogenesis</keyword>
<dbReference type="InterPro" id="IPR050553">
    <property type="entry name" value="Thioredoxin_ResA/DsbE_sf"/>
</dbReference>
<comment type="subcellular location">
    <subcellularLocation>
        <location evidence="1">Cell envelope</location>
    </subcellularLocation>
</comment>
<gene>
    <name evidence="6" type="ORF">IPZ78_04610</name>
</gene>
<dbReference type="PANTHER" id="PTHR42852:SF6">
    <property type="entry name" value="THIOL:DISULFIDE INTERCHANGE PROTEIN DSBE"/>
    <property type="match status" value="1"/>
</dbReference>
<keyword evidence="3" id="KW-1015">Disulfide bond</keyword>
<dbReference type="PROSITE" id="PS51352">
    <property type="entry name" value="THIOREDOXIN_2"/>
    <property type="match status" value="1"/>
</dbReference>
<name>A0ABS7Z2T6_9SPHI</name>
<protein>
    <submittedName>
        <fullName evidence="6">TlpA family protein disulfide reductase</fullName>
    </submittedName>
</protein>
<dbReference type="SUPFAM" id="SSF52833">
    <property type="entry name" value="Thioredoxin-like"/>
    <property type="match status" value="1"/>
</dbReference>